<dbReference type="Proteomes" id="UP000002878">
    <property type="component" value="Chromosome"/>
</dbReference>
<sequence length="367" mass="43017">MESKWKVDSTPSTKTIYDVVNEIDKGMDGTGGIKLDPEYQREYKFTVSDESLLIESLLLGIPIPIIYLSSDTTKIPYISNVIDGQHRLRAIYRFVKNEFALKDLEKINELNFKKFLELPTDIQASILHQCSLTFENIHVQNNPELEMEIFKRYNTGSHPLSRQEIRHAVYRSEVNDWLNQQIETYYKSVSPFKNIYNMTKKRFSDKTAHENIQTMLYILEVGLESKYETSPEYAEEFMKKNTITINQEIQIEKLSLLLDKVNDFFEKIYCDYGIKYPFSKEIYGVESRNYKVQIPILMIITDFLRKLIEIDVDLTSTVNTEIILKVISNVMKDSYLENNYKGSSTRPELLIETSNKLFEKFSEINLI</sequence>
<dbReference type="KEGG" id="bya:BANAU_3893"/>
<dbReference type="PANTHER" id="PTHR39639">
    <property type="entry name" value="CHROMOSOME 16, WHOLE GENOME SHOTGUN SEQUENCE"/>
    <property type="match status" value="1"/>
</dbReference>
<dbReference type="PATRIC" id="fig|1126211.3.peg.4188"/>
<reference evidence="2 3" key="1">
    <citation type="journal article" date="2012" name="J. Biotechnol.">
        <title>Genome sequence of the plant growth promoting strain Bacillus amyloliquefaciens subsp. plantarum B9601-Y2 and expression of mersacidin and other secondary metabolites.</title>
        <authorList>
            <person name="He P."/>
            <person name="Hao K."/>
            <person name="Blom J."/>
            <person name="Ruckert C."/>
            <person name="Vater J."/>
            <person name="Mao Z."/>
            <person name="Wu Y."/>
            <person name="Hou M."/>
            <person name="He P."/>
            <person name="He Y."/>
            <person name="Borriss R."/>
        </authorList>
    </citation>
    <scope>NUCLEOTIDE SEQUENCE [LARGE SCALE GENOMIC DNA]</scope>
    <source>
        <strain evidence="2">Y2</strain>
    </source>
</reference>
<accession>I2CC61</accession>
<dbReference type="KEGG" id="bqy:MUS_4403"/>
<gene>
    <name evidence="2" type="ORF">MUS_4403</name>
</gene>
<dbReference type="EMBL" id="CP003332">
    <property type="protein sequence ID" value="AFJ64235.1"/>
    <property type="molecule type" value="Genomic_DNA"/>
</dbReference>
<dbReference type="RefSeq" id="WP_014419324.1">
    <property type="nucleotide sequence ID" value="NC_017061.1"/>
</dbReference>
<feature type="domain" description="GmrSD restriction endonucleases N-terminal" evidence="1">
    <location>
        <begin position="19"/>
        <end position="170"/>
    </location>
</feature>
<evidence type="ECO:0000313" key="2">
    <source>
        <dbReference type="EMBL" id="AFJ64235.1"/>
    </source>
</evidence>
<dbReference type="HOGENOM" id="CLU_718922_0_0_9"/>
<dbReference type="Pfam" id="PF03235">
    <property type="entry name" value="GmrSD_N"/>
    <property type="match status" value="1"/>
</dbReference>
<dbReference type="InterPro" id="IPR004919">
    <property type="entry name" value="GmrSD_N"/>
</dbReference>
<name>I2CC61_BACAY</name>
<evidence type="ECO:0000313" key="3">
    <source>
        <dbReference type="Proteomes" id="UP000002878"/>
    </source>
</evidence>
<organism evidence="2 3">
    <name type="scientific">Bacillus amyloliquefaciens (strain Y2)</name>
    <name type="common">Bacillus amyloliquefaciens subsp. plantarum (strain B9601-Y2)</name>
    <dbReference type="NCBI Taxonomy" id="1155777"/>
    <lineage>
        <taxon>Bacteria</taxon>
        <taxon>Bacillati</taxon>
        <taxon>Bacillota</taxon>
        <taxon>Bacilli</taxon>
        <taxon>Bacillales</taxon>
        <taxon>Bacillaceae</taxon>
        <taxon>Bacillus</taxon>
        <taxon>Bacillus amyloliquefaciens group</taxon>
    </lineage>
</organism>
<protein>
    <recommendedName>
        <fullName evidence="1">GmrSD restriction endonucleases N-terminal domain-containing protein</fullName>
    </recommendedName>
</protein>
<proteinExistence type="predicted"/>
<dbReference type="AlphaFoldDB" id="I2CC61"/>
<dbReference type="PANTHER" id="PTHR39639:SF1">
    <property type="entry name" value="DUF262 DOMAIN-CONTAINING PROTEIN"/>
    <property type="match status" value="1"/>
</dbReference>
<evidence type="ECO:0000259" key="1">
    <source>
        <dbReference type="Pfam" id="PF03235"/>
    </source>
</evidence>